<evidence type="ECO:0000313" key="2">
    <source>
        <dbReference type="Proteomes" id="UP000193335"/>
    </source>
</evidence>
<evidence type="ECO:0000313" key="1">
    <source>
        <dbReference type="EMBL" id="OSJ31334.1"/>
    </source>
</evidence>
<comment type="caution">
    <text evidence="1">The sequence shown here is derived from an EMBL/GenBank/DDBJ whole genome shotgun (WGS) entry which is preliminary data.</text>
</comment>
<protein>
    <recommendedName>
        <fullName evidence="3">DUF692 domain-containing protein</fullName>
    </recommendedName>
</protein>
<dbReference type="InterPro" id="IPR036237">
    <property type="entry name" value="Xyl_isomerase-like_sf"/>
</dbReference>
<dbReference type="RefSeq" id="WP_085401704.1">
    <property type="nucleotide sequence ID" value="NZ_NAFL01000256.1"/>
</dbReference>
<name>A0A1Y2JPU1_BRAJP</name>
<dbReference type="PANTHER" id="PTHR42194">
    <property type="entry name" value="UPF0276 PROTEIN HI_1600"/>
    <property type="match status" value="1"/>
</dbReference>
<dbReference type="PANTHER" id="PTHR42194:SF1">
    <property type="entry name" value="UPF0276 PROTEIN HI_1600"/>
    <property type="match status" value="1"/>
</dbReference>
<reference evidence="1 2" key="1">
    <citation type="submission" date="2017-03" db="EMBL/GenBank/DDBJ databases">
        <title>Whole genome sequences of fourteen strains of Bradyrhizobium canariense and one strain of Bradyrhizobium japonicum isolated from Lupinus (Papilionoideae: Genisteae) species in Algeria.</title>
        <authorList>
            <person name="Crovadore J."/>
            <person name="Chekireb D."/>
            <person name="Brachmann A."/>
            <person name="Chablais R."/>
            <person name="Cochard B."/>
            <person name="Lefort F."/>
        </authorList>
    </citation>
    <scope>NUCLEOTIDE SEQUENCE [LARGE SCALE GENOMIC DNA]</scope>
    <source>
        <strain evidence="1 2">UBMA197</strain>
    </source>
</reference>
<dbReference type="Proteomes" id="UP000193335">
    <property type="component" value="Unassembled WGS sequence"/>
</dbReference>
<accession>A0A1Y2JPU1</accession>
<proteinExistence type="predicted"/>
<evidence type="ECO:0008006" key="3">
    <source>
        <dbReference type="Google" id="ProtNLM"/>
    </source>
</evidence>
<dbReference type="SUPFAM" id="SSF51658">
    <property type="entry name" value="Xylose isomerase-like"/>
    <property type="match status" value="1"/>
</dbReference>
<dbReference type="EMBL" id="NAFL01000256">
    <property type="protein sequence ID" value="OSJ31334.1"/>
    <property type="molecule type" value="Genomic_DNA"/>
</dbReference>
<organism evidence="1 2">
    <name type="scientific">Bradyrhizobium japonicum</name>
    <dbReference type="NCBI Taxonomy" id="375"/>
    <lineage>
        <taxon>Bacteria</taxon>
        <taxon>Pseudomonadati</taxon>
        <taxon>Pseudomonadota</taxon>
        <taxon>Alphaproteobacteria</taxon>
        <taxon>Hyphomicrobiales</taxon>
        <taxon>Nitrobacteraceae</taxon>
        <taxon>Bradyrhizobium</taxon>
    </lineage>
</organism>
<gene>
    <name evidence="1" type="ORF">BSZ19_22190</name>
</gene>
<dbReference type="Gene3D" id="3.20.20.150">
    <property type="entry name" value="Divalent-metal-dependent TIM barrel enzymes"/>
    <property type="match status" value="1"/>
</dbReference>
<dbReference type="AlphaFoldDB" id="A0A1Y2JPU1"/>
<dbReference type="Pfam" id="PF05114">
    <property type="entry name" value="MbnB_TglH_ChrH"/>
    <property type="match status" value="1"/>
</dbReference>
<dbReference type="InterPro" id="IPR007801">
    <property type="entry name" value="MbnB/TglH/ChrH"/>
</dbReference>
<sequence length="489" mass="53743">MTFEPPRLGPGAIYLRSLDGLFRSHADLIKVAEIEPQSLWTKGTAPGSLPRGSPGELRHLQALPQTILTHGVGCPIGGTICDQARQVPQFRAWTEALNAPWTSEHLSIFHVRGPSGEQPCGFLMPPLQTEAGVSLAARNITRRAAALGKPFAFETGVNYFAPRSCEMPDGEFFRAVAEAADCGILLDLTNLWANHKNGRAEIHDVLVRLPFERVWEVHLAGLEFAHGHWLDAHSNGIDDELVDIASDVVADLPNLGAIIFEIAPDRIDRFGERNLLLEMEKVHLLWDRARGAARCTSNTKVSARQALAEPATLSPEDWERMLANRMLQSGGPLPVSTEQLELRRSDERAFSLYLQLVASFRRGAVAELMENTTRLLLLGMGESELRWLMDRYVAATPPVAFPTDEALSFRRFLEENPLAIPGLEDLSKFESTLIAAAADGGSMQVELSKDIDAMLDEIAMGRLPGPSTDRPGTVLEIAVDPVPVVRMIH</sequence>